<name>A0A420XY25_9PEZI</name>
<proteinExistence type="predicted"/>
<dbReference type="AlphaFoldDB" id="A0A420XY25"/>
<accession>A0A420XY25</accession>
<gene>
    <name evidence="1" type="ORF">DL546_003347</name>
</gene>
<sequence length="140" mass="15905">MATLDMLDMLDTLSTHPLIEAGVRLLPLFLLYITIYCFCLRPLSRTPPPVFTAPAWFRGGQNTSKIVSLYLQYGPVIRINPKTDHLLGSDEVDVYEEALRECKVSGRKRAESEVSMDDFGADERMKVIWRRGIMRSHTGS</sequence>
<organism evidence="1 2">
    <name type="scientific">Coniochaeta pulveracea</name>
    <dbReference type="NCBI Taxonomy" id="177199"/>
    <lineage>
        <taxon>Eukaryota</taxon>
        <taxon>Fungi</taxon>
        <taxon>Dikarya</taxon>
        <taxon>Ascomycota</taxon>
        <taxon>Pezizomycotina</taxon>
        <taxon>Sordariomycetes</taxon>
        <taxon>Sordariomycetidae</taxon>
        <taxon>Coniochaetales</taxon>
        <taxon>Coniochaetaceae</taxon>
        <taxon>Coniochaeta</taxon>
    </lineage>
</organism>
<keyword evidence="2" id="KW-1185">Reference proteome</keyword>
<evidence type="ECO:0000313" key="1">
    <source>
        <dbReference type="EMBL" id="RKU40556.1"/>
    </source>
</evidence>
<evidence type="ECO:0000313" key="2">
    <source>
        <dbReference type="Proteomes" id="UP000275385"/>
    </source>
</evidence>
<reference evidence="1 2" key="1">
    <citation type="submission" date="2018-08" db="EMBL/GenBank/DDBJ databases">
        <title>Draft genome of the lignicolous fungus Coniochaeta pulveracea.</title>
        <authorList>
            <person name="Borstlap C.J."/>
            <person name="De Witt R.N."/>
            <person name="Botha A."/>
            <person name="Volschenk H."/>
        </authorList>
    </citation>
    <scope>NUCLEOTIDE SEQUENCE [LARGE SCALE GENOMIC DNA]</scope>
    <source>
        <strain evidence="1 2">CAB683</strain>
    </source>
</reference>
<dbReference type="Proteomes" id="UP000275385">
    <property type="component" value="Unassembled WGS sequence"/>
</dbReference>
<comment type="caution">
    <text evidence="1">The sequence shown here is derived from an EMBL/GenBank/DDBJ whole genome shotgun (WGS) entry which is preliminary data.</text>
</comment>
<dbReference type="EMBL" id="QVQW01000099">
    <property type="protein sequence ID" value="RKU40556.1"/>
    <property type="molecule type" value="Genomic_DNA"/>
</dbReference>
<protein>
    <submittedName>
        <fullName evidence="1">Uncharacterized protein</fullName>
    </submittedName>
</protein>